<keyword evidence="3" id="KW-1185">Reference proteome</keyword>
<evidence type="ECO:0000256" key="1">
    <source>
        <dbReference type="SAM" id="MobiDB-lite"/>
    </source>
</evidence>
<protein>
    <submittedName>
        <fullName evidence="2">Uncharacterized protein</fullName>
    </submittedName>
</protein>
<dbReference type="EMBL" id="BMAC01000213">
    <property type="protein sequence ID" value="GFP90223.1"/>
    <property type="molecule type" value="Genomic_DNA"/>
</dbReference>
<feature type="region of interest" description="Disordered" evidence="1">
    <location>
        <begin position="112"/>
        <end position="147"/>
    </location>
</feature>
<accession>A0A830C249</accession>
<name>A0A830C249_9LAMI</name>
<organism evidence="2 3">
    <name type="scientific">Phtheirospermum japonicum</name>
    <dbReference type="NCBI Taxonomy" id="374723"/>
    <lineage>
        <taxon>Eukaryota</taxon>
        <taxon>Viridiplantae</taxon>
        <taxon>Streptophyta</taxon>
        <taxon>Embryophyta</taxon>
        <taxon>Tracheophyta</taxon>
        <taxon>Spermatophyta</taxon>
        <taxon>Magnoliopsida</taxon>
        <taxon>eudicotyledons</taxon>
        <taxon>Gunneridae</taxon>
        <taxon>Pentapetalae</taxon>
        <taxon>asterids</taxon>
        <taxon>lamiids</taxon>
        <taxon>Lamiales</taxon>
        <taxon>Orobanchaceae</taxon>
        <taxon>Orobanchaceae incertae sedis</taxon>
        <taxon>Phtheirospermum</taxon>
    </lineage>
</organism>
<feature type="compositionally biased region" description="Polar residues" evidence="1">
    <location>
        <begin position="1"/>
        <end position="10"/>
    </location>
</feature>
<dbReference type="OrthoDB" id="912322at2759"/>
<feature type="region of interest" description="Disordered" evidence="1">
    <location>
        <begin position="1"/>
        <end position="91"/>
    </location>
</feature>
<feature type="compositionally biased region" description="Basic and acidic residues" evidence="1">
    <location>
        <begin position="138"/>
        <end position="147"/>
    </location>
</feature>
<evidence type="ECO:0000313" key="3">
    <source>
        <dbReference type="Proteomes" id="UP000653305"/>
    </source>
</evidence>
<reference evidence="2" key="1">
    <citation type="submission" date="2020-07" db="EMBL/GenBank/DDBJ databases">
        <title>Ethylene signaling mediates host invasion by parasitic plants.</title>
        <authorList>
            <person name="Yoshida S."/>
        </authorList>
    </citation>
    <scope>NUCLEOTIDE SEQUENCE</scope>
    <source>
        <strain evidence="2">Okayama</strain>
    </source>
</reference>
<dbReference type="Proteomes" id="UP000653305">
    <property type="component" value="Unassembled WGS sequence"/>
</dbReference>
<feature type="compositionally biased region" description="Basic and acidic residues" evidence="1">
    <location>
        <begin position="76"/>
        <end position="91"/>
    </location>
</feature>
<evidence type="ECO:0000313" key="2">
    <source>
        <dbReference type="EMBL" id="GFP90223.1"/>
    </source>
</evidence>
<sequence>MAALSPNQSEFEVPEGWMMVTKPSNKGKLVKDFVPPTTGPFAMRKKPKIETASSSNPKHATKSNVRRGGSTSKNKNQKEVDEGHDAQRLVDEVQTSDEIQCARALLEISGQRPFAMRSKPKIETASSSNPKHSMKSNNQKEVDEGHDAQRLVDEVQTEDEIQCARALLEISGQSKLAKHNIFLV</sequence>
<gene>
    <name evidence="2" type="ORF">PHJA_001166200</name>
</gene>
<dbReference type="AlphaFoldDB" id="A0A830C249"/>
<comment type="caution">
    <text evidence="2">The sequence shown here is derived from an EMBL/GenBank/DDBJ whole genome shotgun (WGS) entry which is preliminary data.</text>
</comment>
<feature type="compositionally biased region" description="Polar residues" evidence="1">
    <location>
        <begin position="124"/>
        <end position="137"/>
    </location>
</feature>
<proteinExistence type="predicted"/>